<dbReference type="InterPro" id="IPR018060">
    <property type="entry name" value="HTH_AraC"/>
</dbReference>
<dbReference type="GO" id="GO:0043565">
    <property type="term" value="F:sequence-specific DNA binding"/>
    <property type="evidence" value="ECO:0007669"/>
    <property type="project" value="InterPro"/>
</dbReference>
<gene>
    <name evidence="5" type="ORF">GCM10010121_061160</name>
</gene>
<comment type="caution">
    <text evidence="5">The sequence shown here is derived from an EMBL/GenBank/DDBJ whole genome shotgun (WGS) entry which is preliminary data.</text>
</comment>
<evidence type="ECO:0000256" key="3">
    <source>
        <dbReference type="ARBA" id="ARBA00023163"/>
    </source>
</evidence>
<evidence type="ECO:0000313" key="6">
    <source>
        <dbReference type="Proteomes" id="UP000657574"/>
    </source>
</evidence>
<dbReference type="Proteomes" id="UP000657574">
    <property type="component" value="Unassembled WGS sequence"/>
</dbReference>
<keyword evidence="6" id="KW-1185">Reference proteome</keyword>
<keyword evidence="2" id="KW-0238">DNA-binding</keyword>
<protein>
    <recommendedName>
        <fullName evidence="4">HTH araC/xylS-type domain-containing protein</fullName>
    </recommendedName>
</protein>
<keyword evidence="1" id="KW-0805">Transcription regulation</keyword>
<proteinExistence type="predicted"/>
<dbReference type="PANTHER" id="PTHR46796">
    <property type="entry name" value="HTH-TYPE TRANSCRIPTIONAL ACTIVATOR RHAS-RELATED"/>
    <property type="match status" value="1"/>
</dbReference>
<dbReference type="PANTHER" id="PTHR46796:SF6">
    <property type="entry name" value="ARAC SUBFAMILY"/>
    <property type="match status" value="1"/>
</dbReference>
<evidence type="ECO:0000259" key="4">
    <source>
        <dbReference type="PROSITE" id="PS01124"/>
    </source>
</evidence>
<sequence length="102" mass="10874">MAAGCGFSRRTLFRTLAAHGETLTGLIREARVARARQLPRAAPERPLGVVARACGFGGEAQFHRAFRRVTGMTPGAYRSVTPVALAGRPGPLDDGRRLTESA</sequence>
<name>A0A917L6B7_9ACTN</name>
<dbReference type="RefSeq" id="WP_229841036.1">
    <property type="nucleotide sequence ID" value="NZ_BMQA01000026.1"/>
</dbReference>
<dbReference type="SMART" id="SM00342">
    <property type="entry name" value="HTH_ARAC"/>
    <property type="match status" value="1"/>
</dbReference>
<dbReference type="Pfam" id="PF12833">
    <property type="entry name" value="HTH_18"/>
    <property type="match status" value="1"/>
</dbReference>
<dbReference type="Gene3D" id="1.10.10.60">
    <property type="entry name" value="Homeodomain-like"/>
    <property type="match status" value="1"/>
</dbReference>
<dbReference type="EMBL" id="BMQA01000026">
    <property type="protein sequence ID" value="GGJ41889.1"/>
    <property type="molecule type" value="Genomic_DNA"/>
</dbReference>
<evidence type="ECO:0000256" key="2">
    <source>
        <dbReference type="ARBA" id="ARBA00023125"/>
    </source>
</evidence>
<reference evidence="5" key="1">
    <citation type="journal article" date="2014" name="Int. J. Syst. Evol. Microbiol.">
        <title>Complete genome sequence of Corynebacterium casei LMG S-19264T (=DSM 44701T), isolated from a smear-ripened cheese.</title>
        <authorList>
            <consortium name="US DOE Joint Genome Institute (JGI-PGF)"/>
            <person name="Walter F."/>
            <person name="Albersmeier A."/>
            <person name="Kalinowski J."/>
            <person name="Ruckert C."/>
        </authorList>
    </citation>
    <scope>NUCLEOTIDE SEQUENCE</scope>
    <source>
        <strain evidence="5">JCM 3086</strain>
    </source>
</reference>
<keyword evidence="3" id="KW-0804">Transcription</keyword>
<evidence type="ECO:0000313" key="5">
    <source>
        <dbReference type="EMBL" id="GGJ41889.1"/>
    </source>
</evidence>
<dbReference type="InterPro" id="IPR009057">
    <property type="entry name" value="Homeodomain-like_sf"/>
</dbReference>
<accession>A0A917L6B7</accession>
<dbReference type="InterPro" id="IPR050204">
    <property type="entry name" value="AraC_XylS_family_regulators"/>
</dbReference>
<dbReference type="PROSITE" id="PS01124">
    <property type="entry name" value="HTH_ARAC_FAMILY_2"/>
    <property type="match status" value="1"/>
</dbReference>
<dbReference type="SUPFAM" id="SSF46689">
    <property type="entry name" value="Homeodomain-like"/>
    <property type="match status" value="1"/>
</dbReference>
<reference evidence="5" key="2">
    <citation type="submission" date="2020-09" db="EMBL/GenBank/DDBJ databases">
        <authorList>
            <person name="Sun Q."/>
            <person name="Ohkuma M."/>
        </authorList>
    </citation>
    <scope>NUCLEOTIDE SEQUENCE</scope>
    <source>
        <strain evidence="5">JCM 3086</strain>
    </source>
</reference>
<feature type="domain" description="HTH araC/xylS-type" evidence="4">
    <location>
        <begin position="1"/>
        <end position="80"/>
    </location>
</feature>
<dbReference type="AlphaFoldDB" id="A0A917L6B7"/>
<dbReference type="GO" id="GO:0003700">
    <property type="term" value="F:DNA-binding transcription factor activity"/>
    <property type="evidence" value="ECO:0007669"/>
    <property type="project" value="InterPro"/>
</dbReference>
<organism evidence="5 6">
    <name type="scientific">Streptomyces brasiliensis</name>
    <dbReference type="NCBI Taxonomy" id="1954"/>
    <lineage>
        <taxon>Bacteria</taxon>
        <taxon>Bacillati</taxon>
        <taxon>Actinomycetota</taxon>
        <taxon>Actinomycetes</taxon>
        <taxon>Kitasatosporales</taxon>
        <taxon>Streptomycetaceae</taxon>
        <taxon>Streptomyces</taxon>
    </lineage>
</organism>
<evidence type="ECO:0000256" key="1">
    <source>
        <dbReference type="ARBA" id="ARBA00023015"/>
    </source>
</evidence>